<dbReference type="SMART" id="SM00729">
    <property type="entry name" value="Elp3"/>
    <property type="match status" value="1"/>
</dbReference>
<keyword evidence="3" id="KW-1185">Reference proteome</keyword>
<accession>U3A016</accession>
<dbReference type="PANTHER" id="PTHR13932">
    <property type="entry name" value="COPROPORPHYRINIGEN III OXIDASE"/>
    <property type="match status" value="1"/>
</dbReference>
<dbReference type="RefSeq" id="WP_021705000.1">
    <property type="nucleotide sequence ID" value="NZ_BATJ01000006.1"/>
</dbReference>
<dbReference type="AlphaFoldDB" id="U3A016"/>
<dbReference type="NCBIfam" id="TIGR04107">
    <property type="entry name" value="rSAM_HutW"/>
    <property type="match status" value="1"/>
</dbReference>
<evidence type="ECO:0000313" key="2">
    <source>
        <dbReference type="EMBL" id="GAD67025.1"/>
    </source>
</evidence>
<reference evidence="2 3" key="1">
    <citation type="submission" date="2013-09" db="EMBL/GenBank/DDBJ databases">
        <title>Whole genome shotgun sequence of Vibrio proteolyticus NBRC 13287.</title>
        <authorList>
            <person name="Isaki S."/>
            <person name="Hosoyama A."/>
            <person name="Numata M."/>
            <person name="Hashimoto M."/>
            <person name="Hosoyama Y."/>
            <person name="Tsuchikane K."/>
            <person name="Noguchi M."/>
            <person name="Hirakata S."/>
            <person name="Ichikawa N."/>
            <person name="Ohji S."/>
            <person name="Yamazoe A."/>
            <person name="Fujita N."/>
        </authorList>
    </citation>
    <scope>NUCLEOTIDE SEQUENCE [LARGE SCALE GENOMIC DNA]</scope>
    <source>
        <strain evidence="2 3">NBRC 13287</strain>
    </source>
</reference>
<dbReference type="SFLD" id="SFLDS00029">
    <property type="entry name" value="Radical_SAM"/>
    <property type="match status" value="1"/>
</dbReference>
<dbReference type="Gene3D" id="3.80.30.20">
    <property type="entry name" value="tm_1862 like domain"/>
    <property type="match status" value="1"/>
</dbReference>
<protein>
    <submittedName>
        <fullName evidence="2">Oxygen-independent coproporphyrinogen-III oxidase</fullName>
    </submittedName>
</protein>
<proteinExistence type="predicted"/>
<dbReference type="SUPFAM" id="SSF102114">
    <property type="entry name" value="Radical SAM enzymes"/>
    <property type="match status" value="1"/>
</dbReference>
<dbReference type="InterPro" id="IPR007197">
    <property type="entry name" value="rSAM"/>
</dbReference>
<dbReference type="InterPro" id="IPR034505">
    <property type="entry name" value="Coproporphyrinogen-III_oxidase"/>
</dbReference>
<dbReference type="InterPro" id="IPR026332">
    <property type="entry name" value="HutW"/>
</dbReference>
<dbReference type="InterPro" id="IPR006638">
    <property type="entry name" value="Elp3/MiaA/NifB-like_rSAM"/>
</dbReference>
<gene>
    <name evidence="2" type="primary">hemN</name>
    <name evidence="2" type="ORF">VPR01S_06_00420</name>
</gene>
<dbReference type="GO" id="GO:0006779">
    <property type="term" value="P:porphyrin-containing compound biosynthetic process"/>
    <property type="evidence" value="ECO:0007669"/>
    <property type="project" value="TreeGrafter"/>
</dbReference>
<name>U3A016_VIBPR</name>
<organism evidence="2 3">
    <name type="scientific">Vibrio proteolyticus NBRC 13287</name>
    <dbReference type="NCBI Taxonomy" id="1219065"/>
    <lineage>
        <taxon>Bacteria</taxon>
        <taxon>Pseudomonadati</taxon>
        <taxon>Pseudomonadota</taxon>
        <taxon>Gammaproteobacteria</taxon>
        <taxon>Vibrionales</taxon>
        <taxon>Vibrionaceae</taxon>
        <taxon>Vibrio</taxon>
    </lineage>
</organism>
<dbReference type="eggNOG" id="COG0635">
    <property type="taxonomic scope" value="Bacteria"/>
</dbReference>
<dbReference type="SFLD" id="SFLDF00311">
    <property type="entry name" value="heme_degradation_proteins_(Hut"/>
    <property type="match status" value="1"/>
</dbReference>
<comment type="caution">
    <text evidence="2">The sequence shown here is derived from an EMBL/GenBank/DDBJ whole genome shotgun (WGS) entry which is preliminary data.</text>
</comment>
<sequence length="457" mass="51043">MKIDLNSFDESVLGRHTDDPLRFAFDAKHSAHAGGGSSIVSPQSSTTVLDKLYQTPGRAGDKRCLYIHVPFCRVRCTFCNFFQNAASRRLVDEYFDALMLEIEQKSQLAWTQSAVFQAVYVGGGTPTDLSSEQIQQLGQRIRSAFPLASDCEITLEGRINRFSDEMFERALEGGFNRFSFGVQSFDTKVRRSAKRLDDRDTVLERLSQLSARDDALIIIDLLYGLPHQSAEVFEQDLRDFLSTGAHGLDLYQLVVGGDAPMLNLVEKGKSPPPASSTEKALLYKIGVEFMRQHHFRPLSVNHWARDNRERSLYNSLAKTSADVLPLGCGAGGTLGGYSVMQHRHLQAYLQAIETQQMPVMMLSKQHDLASVFAALKTAFDSGVLRRYALPKVFGVNLFGLLHPLFVHWDHLGLAKLEKDYLSLTLAGGFWSVTLTQACIRILLHTYQNTMKPCLVAS</sequence>
<evidence type="ECO:0000259" key="1">
    <source>
        <dbReference type="PROSITE" id="PS51918"/>
    </source>
</evidence>
<feature type="domain" description="Radical SAM core" evidence="1">
    <location>
        <begin position="57"/>
        <end position="296"/>
    </location>
</feature>
<dbReference type="EMBL" id="BATJ01000006">
    <property type="protein sequence ID" value="GAD67025.1"/>
    <property type="molecule type" value="Genomic_DNA"/>
</dbReference>
<dbReference type="InterPro" id="IPR023404">
    <property type="entry name" value="rSAM_horseshoe"/>
</dbReference>
<dbReference type="CDD" id="cd01335">
    <property type="entry name" value="Radical_SAM"/>
    <property type="match status" value="1"/>
</dbReference>
<dbReference type="PROSITE" id="PS51918">
    <property type="entry name" value="RADICAL_SAM"/>
    <property type="match status" value="1"/>
</dbReference>
<dbReference type="STRING" id="1219065.VPR01S_06_00420"/>
<dbReference type="Proteomes" id="UP000016570">
    <property type="component" value="Unassembled WGS sequence"/>
</dbReference>
<dbReference type="GO" id="GO:0051539">
    <property type="term" value="F:4 iron, 4 sulfur cluster binding"/>
    <property type="evidence" value="ECO:0007669"/>
    <property type="project" value="TreeGrafter"/>
</dbReference>
<evidence type="ECO:0000313" key="3">
    <source>
        <dbReference type="Proteomes" id="UP000016570"/>
    </source>
</evidence>
<dbReference type="PANTHER" id="PTHR13932:SF9">
    <property type="entry name" value="COPROPORPHYRINOGEN III OXIDASE"/>
    <property type="match status" value="1"/>
</dbReference>
<dbReference type="InterPro" id="IPR058240">
    <property type="entry name" value="rSAM_sf"/>
</dbReference>
<dbReference type="Pfam" id="PF04055">
    <property type="entry name" value="Radical_SAM"/>
    <property type="match status" value="1"/>
</dbReference>
<dbReference type="GO" id="GO:0003824">
    <property type="term" value="F:catalytic activity"/>
    <property type="evidence" value="ECO:0007669"/>
    <property type="project" value="InterPro"/>
</dbReference>
<dbReference type="GO" id="GO:0005737">
    <property type="term" value="C:cytoplasm"/>
    <property type="evidence" value="ECO:0007669"/>
    <property type="project" value="TreeGrafter"/>
</dbReference>
<dbReference type="SFLD" id="SFLDG01065">
    <property type="entry name" value="anaerobic_coproporphyrinogen-I"/>
    <property type="match status" value="1"/>
</dbReference>